<dbReference type="InterPro" id="IPR041698">
    <property type="entry name" value="Methyltransf_25"/>
</dbReference>
<dbReference type="RefSeq" id="WP_111835738.1">
    <property type="nucleotide sequence ID" value="NZ_UAPQ01000001.1"/>
</dbReference>
<dbReference type="GO" id="GO:0008168">
    <property type="term" value="F:methyltransferase activity"/>
    <property type="evidence" value="ECO:0007669"/>
    <property type="project" value="UniProtKB-KW"/>
</dbReference>
<dbReference type="PANTHER" id="PTHR43464">
    <property type="entry name" value="METHYLTRANSFERASE"/>
    <property type="match status" value="1"/>
</dbReference>
<dbReference type="SUPFAM" id="SSF53335">
    <property type="entry name" value="S-adenosyl-L-methionine-dependent methyltransferases"/>
    <property type="match status" value="1"/>
</dbReference>
<feature type="domain" description="Methyltransferase" evidence="4">
    <location>
        <begin position="45"/>
        <end position="136"/>
    </location>
</feature>
<protein>
    <submittedName>
        <fullName evidence="5">Bifunctional 3-demethylubiquinone-9 3-methyltransferase/ 2-octaprenyl-6-hydroxy phenol methylase</fullName>
    </submittedName>
</protein>
<keyword evidence="3" id="KW-0949">S-adenosyl-L-methionine</keyword>
<dbReference type="InterPro" id="IPR029063">
    <property type="entry name" value="SAM-dependent_MTases_sf"/>
</dbReference>
<evidence type="ECO:0000256" key="3">
    <source>
        <dbReference type="ARBA" id="ARBA00022691"/>
    </source>
</evidence>
<dbReference type="Proteomes" id="UP000250006">
    <property type="component" value="Unassembled WGS sequence"/>
</dbReference>
<organism evidence="5 6">
    <name type="scientific">Actinomyces bovis</name>
    <dbReference type="NCBI Taxonomy" id="1658"/>
    <lineage>
        <taxon>Bacteria</taxon>
        <taxon>Bacillati</taxon>
        <taxon>Actinomycetota</taxon>
        <taxon>Actinomycetes</taxon>
        <taxon>Actinomycetales</taxon>
        <taxon>Actinomycetaceae</taxon>
        <taxon>Actinomyces</taxon>
    </lineage>
</organism>
<reference evidence="5 6" key="1">
    <citation type="submission" date="2018-06" db="EMBL/GenBank/DDBJ databases">
        <authorList>
            <consortium name="Pathogen Informatics"/>
            <person name="Doyle S."/>
        </authorList>
    </citation>
    <scope>NUCLEOTIDE SEQUENCE [LARGE SCALE GENOMIC DNA]</scope>
    <source>
        <strain evidence="5 6">NCTC11535</strain>
    </source>
</reference>
<keyword evidence="6" id="KW-1185">Reference proteome</keyword>
<proteinExistence type="predicted"/>
<name>A0ABY1VL05_9ACTO</name>
<evidence type="ECO:0000256" key="1">
    <source>
        <dbReference type="ARBA" id="ARBA00022603"/>
    </source>
</evidence>
<dbReference type="PANTHER" id="PTHR43464:SF19">
    <property type="entry name" value="UBIQUINONE BIOSYNTHESIS O-METHYLTRANSFERASE, MITOCHONDRIAL"/>
    <property type="match status" value="1"/>
</dbReference>
<evidence type="ECO:0000313" key="6">
    <source>
        <dbReference type="Proteomes" id="UP000250006"/>
    </source>
</evidence>
<keyword evidence="1 5" id="KW-0489">Methyltransferase</keyword>
<keyword evidence="2" id="KW-0808">Transferase</keyword>
<dbReference type="Pfam" id="PF13649">
    <property type="entry name" value="Methyltransf_25"/>
    <property type="match status" value="1"/>
</dbReference>
<dbReference type="Gene3D" id="3.40.50.150">
    <property type="entry name" value="Vaccinia Virus protein VP39"/>
    <property type="match status" value="1"/>
</dbReference>
<dbReference type="CDD" id="cd02440">
    <property type="entry name" value="AdoMet_MTases"/>
    <property type="match status" value="1"/>
</dbReference>
<evidence type="ECO:0000259" key="4">
    <source>
        <dbReference type="Pfam" id="PF13649"/>
    </source>
</evidence>
<dbReference type="EMBL" id="UAPQ01000001">
    <property type="protein sequence ID" value="SPT52784.1"/>
    <property type="molecule type" value="Genomic_DNA"/>
</dbReference>
<comment type="caution">
    <text evidence="5">The sequence shown here is derived from an EMBL/GenBank/DDBJ whole genome shotgun (WGS) entry which is preliminary data.</text>
</comment>
<evidence type="ECO:0000313" key="5">
    <source>
        <dbReference type="EMBL" id="SPT52784.1"/>
    </source>
</evidence>
<dbReference type="GO" id="GO:0032259">
    <property type="term" value="P:methylation"/>
    <property type="evidence" value="ECO:0007669"/>
    <property type="project" value="UniProtKB-KW"/>
</dbReference>
<gene>
    <name evidence="5" type="ORF">NCTC11535_00438</name>
</gene>
<accession>A0ABY1VL05</accession>
<sequence>MKNYDATTFGSFVADIYEQFYADQTEPTANKVDLLAELARGGSALDVGCGTGRMALALAERGISVIGVDSSPDMLDVLRAHDHRDLVSARLCDVTREPIEGRYRLAYLLFEVLLMVGDCDAQRSTLDNIVGVLEPGAHVLIEMSVFNIGEWAKFVDGAVRVSDMQPGRVVIGTSRYDHSTNRLDYQDVLISSDGIRLIPLTMYPLSPAELDTMARGAGLEMVATWSDWDRRPYFSGSPTMISVYRLP</sequence>
<evidence type="ECO:0000256" key="2">
    <source>
        <dbReference type="ARBA" id="ARBA00022679"/>
    </source>
</evidence>
<dbReference type="Gene3D" id="2.20.25.570">
    <property type="match status" value="1"/>
</dbReference>